<dbReference type="Pfam" id="PF01370">
    <property type="entry name" value="Epimerase"/>
    <property type="match status" value="1"/>
</dbReference>
<name>A0A936F4J6_9BACT</name>
<dbReference type="InterPro" id="IPR001509">
    <property type="entry name" value="Epimerase_deHydtase"/>
</dbReference>
<evidence type="ECO:0000256" key="1">
    <source>
        <dbReference type="ARBA" id="ARBA00009353"/>
    </source>
</evidence>
<dbReference type="PANTHER" id="PTHR11092">
    <property type="entry name" value="SUGAR NUCLEOTIDE EPIMERASE RELATED"/>
    <property type="match status" value="1"/>
</dbReference>
<dbReference type="Pfam" id="PF08338">
    <property type="entry name" value="DUF1731"/>
    <property type="match status" value="1"/>
</dbReference>
<gene>
    <name evidence="4" type="ORF">IPN91_15600</name>
</gene>
<evidence type="ECO:0000259" key="2">
    <source>
        <dbReference type="Pfam" id="PF01370"/>
    </source>
</evidence>
<accession>A0A936F4J6</accession>
<dbReference type="PANTHER" id="PTHR11092:SF0">
    <property type="entry name" value="EPIMERASE FAMILY PROTEIN SDR39U1"/>
    <property type="match status" value="1"/>
</dbReference>
<dbReference type="Gene3D" id="3.40.50.720">
    <property type="entry name" value="NAD(P)-binding Rossmann-like Domain"/>
    <property type="match status" value="1"/>
</dbReference>
<dbReference type="InterPro" id="IPR036291">
    <property type="entry name" value="NAD(P)-bd_dom_sf"/>
</dbReference>
<comment type="similarity">
    <text evidence="1">Belongs to the NAD(P)-dependent epimerase/dehydratase family. SDR39U1 subfamily.</text>
</comment>
<dbReference type="InterPro" id="IPR013549">
    <property type="entry name" value="DUF1731"/>
</dbReference>
<evidence type="ECO:0000313" key="4">
    <source>
        <dbReference type="EMBL" id="MBK8574004.1"/>
    </source>
</evidence>
<dbReference type="CDD" id="cd05242">
    <property type="entry name" value="SDR_a8"/>
    <property type="match status" value="1"/>
</dbReference>
<protein>
    <submittedName>
        <fullName evidence="4">TIGR01777 family protein</fullName>
    </submittedName>
</protein>
<dbReference type="EMBL" id="JADKCH010000033">
    <property type="protein sequence ID" value="MBK8574004.1"/>
    <property type="molecule type" value="Genomic_DNA"/>
</dbReference>
<feature type="domain" description="NAD-dependent epimerase/dehydratase" evidence="2">
    <location>
        <begin position="12"/>
        <end position="223"/>
    </location>
</feature>
<dbReference type="NCBIfam" id="TIGR01777">
    <property type="entry name" value="yfcH"/>
    <property type="match status" value="1"/>
</dbReference>
<feature type="domain" description="DUF1731" evidence="3">
    <location>
        <begin position="262"/>
        <end position="307"/>
    </location>
</feature>
<proteinExistence type="inferred from homology"/>
<organism evidence="4 5">
    <name type="scientific">Candidatus Geothrix odensensis</name>
    <dbReference type="NCBI Taxonomy" id="2954440"/>
    <lineage>
        <taxon>Bacteria</taxon>
        <taxon>Pseudomonadati</taxon>
        <taxon>Acidobacteriota</taxon>
        <taxon>Holophagae</taxon>
        <taxon>Holophagales</taxon>
        <taxon>Holophagaceae</taxon>
        <taxon>Geothrix</taxon>
    </lineage>
</organism>
<sequence length="308" mass="32460">MERRMGTGLGRVVVAGGSGLVGRKLVRALLDRGAQVQVLTRNPATLHVPAGASAHGWEGLPGLLEGVDAVINLAGEGIADRRWSSARKTAIRDSRTRTTARLVEAMRGCGQPPKALVSASAIGYYIPRDTRPVDEGTGPGSGFLAEVCRAWEGEAEAASALGVRVALVRIGVVLDREGGALPKMALPVRWCAGSKLGAGTQGLSWIHIDDLVAMLIEAARNPAWSGAFNGTAPQPLSNEAFMQLIAQRLRRPLLPVPGFLTALATRLLLGEMAEALLLQGAFVLPARSQALGFQFRFPTAKAALEDLL</sequence>
<dbReference type="AlphaFoldDB" id="A0A936F4J6"/>
<dbReference type="SUPFAM" id="SSF51735">
    <property type="entry name" value="NAD(P)-binding Rossmann-fold domains"/>
    <property type="match status" value="1"/>
</dbReference>
<reference evidence="4 5" key="1">
    <citation type="submission" date="2020-10" db="EMBL/GenBank/DDBJ databases">
        <title>Connecting structure to function with the recovery of over 1000 high-quality activated sludge metagenome-assembled genomes encoding full-length rRNA genes using long-read sequencing.</title>
        <authorList>
            <person name="Singleton C.M."/>
            <person name="Petriglieri F."/>
            <person name="Kristensen J.M."/>
            <person name="Kirkegaard R.H."/>
            <person name="Michaelsen T.Y."/>
            <person name="Andersen M.H."/>
            <person name="Karst S.M."/>
            <person name="Dueholm M.S."/>
            <person name="Nielsen P.H."/>
            <person name="Albertsen M."/>
        </authorList>
    </citation>
    <scope>NUCLEOTIDE SEQUENCE [LARGE SCALE GENOMIC DNA]</scope>
    <source>
        <strain evidence="4">OdNE_18-Q3-R46-58_MAXAC.008</strain>
    </source>
</reference>
<evidence type="ECO:0000259" key="3">
    <source>
        <dbReference type="Pfam" id="PF08338"/>
    </source>
</evidence>
<comment type="caution">
    <text evidence="4">The sequence shown here is derived from an EMBL/GenBank/DDBJ whole genome shotgun (WGS) entry which is preliminary data.</text>
</comment>
<evidence type="ECO:0000313" key="5">
    <source>
        <dbReference type="Proteomes" id="UP000709959"/>
    </source>
</evidence>
<dbReference type="InterPro" id="IPR010099">
    <property type="entry name" value="SDR39U1"/>
</dbReference>
<dbReference type="Proteomes" id="UP000709959">
    <property type="component" value="Unassembled WGS sequence"/>
</dbReference>